<proteinExistence type="predicted"/>
<dbReference type="Proteomes" id="UP001279734">
    <property type="component" value="Unassembled WGS sequence"/>
</dbReference>
<comment type="caution">
    <text evidence="1">The sequence shown here is derived from an EMBL/GenBank/DDBJ whole genome shotgun (WGS) entry which is preliminary data.</text>
</comment>
<keyword evidence="2" id="KW-1185">Reference proteome</keyword>
<evidence type="ECO:0000313" key="2">
    <source>
        <dbReference type="Proteomes" id="UP001279734"/>
    </source>
</evidence>
<evidence type="ECO:0000313" key="1">
    <source>
        <dbReference type="EMBL" id="GMH21593.1"/>
    </source>
</evidence>
<gene>
    <name evidence="1" type="ORF">Nepgr_023435</name>
</gene>
<organism evidence="1 2">
    <name type="scientific">Nepenthes gracilis</name>
    <name type="common">Slender pitcher plant</name>
    <dbReference type="NCBI Taxonomy" id="150966"/>
    <lineage>
        <taxon>Eukaryota</taxon>
        <taxon>Viridiplantae</taxon>
        <taxon>Streptophyta</taxon>
        <taxon>Embryophyta</taxon>
        <taxon>Tracheophyta</taxon>
        <taxon>Spermatophyta</taxon>
        <taxon>Magnoliopsida</taxon>
        <taxon>eudicotyledons</taxon>
        <taxon>Gunneridae</taxon>
        <taxon>Pentapetalae</taxon>
        <taxon>Caryophyllales</taxon>
        <taxon>Nepenthaceae</taxon>
        <taxon>Nepenthes</taxon>
    </lineage>
</organism>
<protein>
    <submittedName>
        <fullName evidence="1">Uncharacterized protein</fullName>
    </submittedName>
</protein>
<sequence length="67" mass="7140">MQPSTAAGGALNGAVPEIVNWLAEKKNYHTEAQGKEKGFAGALMKERTASRKIKRGFFQSFAGLVGS</sequence>
<dbReference type="EMBL" id="BSYO01000023">
    <property type="protein sequence ID" value="GMH21593.1"/>
    <property type="molecule type" value="Genomic_DNA"/>
</dbReference>
<dbReference type="AlphaFoldDB" id="A0AAD3T219"/>
<accession>A0AAD3T219</accession>
<name>A0AAD3T219_NEPGR</name>
<reference evidence="1" key="1">
    <citation type="submission" date="2023-05" db="EMBL/GenBank/DDBJ databases">
        <title>Nepenthes gracilis genome sequencing.</title>
        <authorList>
            <person name="Fukushima K."/>
        </authorList>
    </citation>
    <scope>NUCLEOTIDE SEQUENCE</scope>
    <source>
        <strain evidence="1">SING2019-196</strain>
    </source>
</reference>